<name>A0ACC0TYD1_9AGAM</name>
<comment type="caution">
    <text evidence="1">The sequence shown here is derived from an EMBL/GenBank/DDBJ whole genome shotgun (WGS) entry which is preliminary data.</text>
</comment>
<protein>
    <submittedName>
        <fullName evidence="1">Uncharacterized protein</fullName>
    </submittedName>
</protein>
<dbReference type="EMBL" id="JAGFNK010000297">
    <property type="protein sequence ID" value="KAI9453593.1"/>
    <property type="molecule type" value="Genomic_DNA"/>
</dbReference>
<evidence type="ECO:0000313" key="2">
    <source>
        <dbReference type="Proteomes" id="UP001207468"/>
    </source>
</evidence>
<evidence type="ECO:0000313" key="1">
    <source>
        <dbReference type="EMBL" id="KAI9453593.1"/>
    </source>
</evidence>
<proteinExistence type="predicted"/>
<keyword evidence="2" id="KW-1185">Reference proteome</keyword>
<reference evidence="1" key="1">
    <citation type="submission" date="2021-03" db="EMBL/GenBank/DDBJ databases">
        <title>Evolutionary priming and transition to the ectomycorrhizal habit in an iconic lineage of mushroom-forming fungi: is preadaptation a requirement?</title>
        <authorList>
            <consortium name="DOE Joint Genome Institute"/>
            <person name="Looney B.P."/>
            <person name="Miyauchi S."/>
            <person name="Morin E."/>
            <person name="Drula E."/>
            <person name="Courty P.E."/>
            <person name="Chicoki N."/>
            <person name="Fauchery L."/>
            <person name="Kohler A."/>
            <person name="Kuo A."/>
            <person name="LaButti K."/>
            <person name="Pangilinan J."/>
            <person name="Lipzen A."/>
            <person name="Riley R."/>
            <person name="Andreopoulos W."/>
            <person name="He G."/>
            <person name="Johnson J."/>
            <person name="Barry K.W."/>
            <person name="Grigoriev I.V."/>
            <person name="Nagy L."/>
            <person name="Hibbett D."/>
            <person name="Henrissat B."/>
            <person name="Matheny P.B."/>
            <person name="Labbe J."/>
            <person name="Martin A.F."/>
        </authorList>
    </citation>
    <scope>NUCLEOTIDE SEQUENCE</scope>
    <source>
        <strain evidence="1">BPL698</strain>
    </source>
</reference>
<sequence>FEQLDVSSWEGGLQSPNPTFKGIECIMATEVVEHLPKDVLNTFAHILLGNHPPRLLLMTTPPFDFNEHFCAQAWGFPDPTGR</sequence>
<accession>A0ACC0TYD1</accession>
<organism evidence="1 2">
    <name type="scientific">Russula earlei</name>
    <dbReference type="NCBI Taxonomy" id="71964"/>
    <lineage>
        <taxon>Eukaryota</taxon>
        <taxon>Fungi</taxon>
        <taxon>Dikarya</taxon>
        <taxon>Basidiomycota</taxon>
        <taxon>Agaricomycotina</taxon>
        <taxon>Agaricomycetes</taxon>
        <taxon>Russulales</taxon>
        <taxon>Russulaceae</taxon>
        <taxon>Russula</taxon>
    </lineage>
</organism>
<feature type="non-terminal residue" evidence="1">
    <location>
        <position position="1"/>
    </location>
</feature>
<gene>
    <name evidence="1" type="ORF">F5148DRAFT_966046</name>
</gene>
<dbReference type="Proteomes" id="UP001207468">
    <property type="component" value="Unassembled WGS sequence"/>
</dbReference>
<feature type="non-terminal residue" evidence="1">
    <location>
        <position position="82"/>
    </location>
</feature>